<reference evidence="2 3" key="1">
    <citation type="journal article" date="2023" name="Mol. Biol. Evol.">
        <title>Genomics of Secondarily Temperate Adaptation in the Only Non-Antarctic Icefish.</title>
        <authorList>
            <person name="Rivera-Colon A.G."/>
            <person name="Rayamajhi N."/>
            <person name="Minhas B.F."/>
            <person name="Madrigal G."/>
            <person name="Bilyk K.T."/>
            <person name="Yoon V."/>
            <person name="Hune M."/>
            <person name="Gregory S."/>
            <person name="Cheng C.H.C."/>
            <person name="Catchen J.M."/>
        </authorList>
    </citation>
    <scope>NUCLEOTIDE SEQUENCE [LARGE SCALE GENOMIC DNA]</scope>
    <source>
        <tissue evidence="2">White muscle</tissue>
    </source>
</reference>
<proteinExistence type="predicted"/>
<evidence type="ECO:0000313" key="3">
    <source>
        <dbReference type="Proteomes" id="UP001331515"/>
    </source>
</evidence>
<comment type="caution">
    <text evidence="2">The sequence shown here is derived from an EMBL/GenBank/DDBJ whole genome shotgun (WGS) entry which is preliminary data.</text>
</comment>
<name>A0AAN8CH67_CHAGU</name>
<accession>A0AAN8CH67</accession>
<dbReference type="Proteomes" id="UP001331515">
    <property type="component" value="Unassembled WGS sequence"/>
</dbReference>
<dbReference type="AlphaFoldDB" id="A0AAN8CH67"/>
<evidence type="ECO:0000256" key="1">
    <source>
        <dbReference type="SAM" id="MobiDB-lite"/>
    </source>
</evidence>
<gene>
    <name evidence="2" type="ORF">CgunFtcFv8_007331</name>
</gene>
<evidence type="ECO:0000313" key="2">
    <source>
        <dbReference type="EMBL" id="KAK5903560.1"/>
    </source>
</evidence>
<feature type="region of interest" description="Disordered" evidence="1">
    <location>
        <begin position="52"/>
        <end position="85"/>
    </location>
</feature>
<dbReference type="EMBL" id="JAURVH010001531">
    <property type="protein sequence ID" value="KAK5903560.1"/>
    <property type="molecule type" value="Genomic_DNA"/>
</dbReference>
<sequence length="85" mass="8891">MGSPRPRAGAKTPSKTLIVLIQSCKRIRGSQSGLEKSSSQVAHCDRCPLEDFSISYDPPTPSTSATHPSPPGPLSASKLGESSAR</sequence>
<protein>
    <submittedName>
        <fullName evidence="2">Uncharacterized protein</fullName>
    </submittedName>
</protein>
<keyword evidence="3" id="KW-1185">Reference proteome</keyword>
<organism evidence="2 3">
    <name type="scientific">Champsocephalus gunnari</name>
    <name type="common">Mackerel icefish</name>
    <dbReference type="NCBI Taxonomy" id="52237"/>
    <lineage>
        <taxon>Eukaryota</taxon>
        <taxon>Metazoa</taxon>
        <taxon>Chordata</taxon>
        <taxon>Craniata</taxon>
        <taxon>Vertebrata</taxon>
        <taxon>Euteleostomi</taxon>
        <taxon>Actinopterygii</taxon>
        <taxon>Neopterygii</taxon>
        <taxon>Teleostei</taxon>
        <taxon>Neoteleostei</taxon>
        <taxon>Acanthomorphata</taxon>
        <taxon>Eupercaria</taxon>
        <taxon>Perciformes</taxon>
        <taxon>Notothenioidei</taxon>
        <taxon>Channichthyidae</taxon>
        <taxon>Champsocephalus</taxon>
    </lineage>
</organism>